<evidence type="ECO:0000313" key="3">
    <source>
        <dbReference type="Proteomes" id="UP000265520"/>
    </source>
</evidence>
<gene>
    <name evidence="2" type="ORF">A2U01_0100328</name>
</gene>
<proteinExistence type="predicted"/>
<evidence type="ECO:0000313" key="2">
    <source>
        <dbReference type="EMBL" id="MCI79057.1"/>
    </source>
</evidence>
<comment type="caution">
    <text evidence="2">The sequence shown here is derived from an EMBL/GenBank/DDBJ whole genome shotgun (WGS) entry which is preliminary data.</text>
</comment>
<evidence type="ECO:0000256" key="1">
    <source>
        <dbReference type="SAM" id="MobiDB-lite"/>
    </source>
</evidence>
<dbReference type="Proteomes" id="UP000265520">
    <property type="component" value="Unassembled WGS sequence"/>
</dbReference>
<organism evidence="2 3">
    <name type="scientific">Trifolium medium</name>
    <dbReference type="NCBI Taxonomy" id="97028"/>
    <lineage>
        <taxon>Eukaryota</taxon>
        <taxon>Viridiplantae</taxon>
        <taxon>Streptophyta</taxon>
        <taxon>Embryophyta</taxon>
        <taxon>Tracheophyta</taxon>
        <taxon>Spermatophyta</taxon>
        <taxon>Magnoliopsida</taxon>
        <taxon>eudicotyledons</taxon>
        <taxon>Gunneridae</taxon>
        <taxon>Pentapetalae</taxon>
        <taxon>rosids</taxon>
        <taxon>fabids</taxon>
        <taxon>Fabales</taxon>
        <taxon>Fabaceae</taxon>
        <taxon>Papilionoideae</taxon>
        <taxon>50 kb inversion clade</taxon>
        <taxon>NPAAA clade</taxon>
        <taxon>Hologalegina</taxon>
        <taxon>IRL clade</taxon>
        <taxon>Trifolieae</taxon>
        <taxon>Trifolium</taxon>
    </lineage>
</organism>
<accession>A0A392UTC0</accession>
<dbReference type="EMBL" id="LXQA010965066">
    <property type="protein sequence ID" value="MCI79057.1"/>
    <property type="molecule type" value="Genomic_DNA"/>
</dbReference>
<feature type="non-terminal residue" evidence="2">
    <location>
        <position position="1"/>
    </location>
</feature>
<reference evidence="2 3" key="1">
    <citation type="journal article" date="2018" name="Front. Plant Sci.">
        <title>Red Clover (Trifolium pratense) and Zigzag Clover (T. medium) - A Picture of Genomic Similarities and Differences.</title>
        <authorList>
            <person name="Dluhosova J."/>
            <person name="Istvanek J."/>
            <person name="Nedelnik J."/>
            <person name="Repkova J."/>
        </authorList>
    </citation>
    <scope>NUCLEOTIDE SEQUENCE [LARGE SCALE GENOMIC DNA]</scope>
    <source>
        <strain evidence="3">cv. 10/8</strain>
        <tissue evidence="2">Leaf</tissue>
    </source>
</reference>
<protein>
    <submittedName>
        <fullName evidence="2">Uncharacterized protein</fullName>
    </submittedName>
</protein>
<feature type="compositionally biased region" description="Basic and acidic residues" evidence="1">
    <location>
        <begin position="51"/>
        <end position="60"/>
    </location>
</feature>
<feature type="region of interest" description="Disordered" evidence="1">
    <location>
        <begin position="51"/>
        <end position="75"/>
    </location>
</feature>
<name>A0A392UTC0_9FABA</name>
<feature type="non-terminal residue" evidence="2">
    <location>
        <position position="75"/>
    </location>
</feature>
<dbReference type="AlphaFoldDB" id="A0A392UTC0"/>
<keyword evidence="3" id="KW-1185">Reference proteome</keyword>
<sequence length="75" mass="7967">NADLFAVVTEIKHIRDVTNIKNGIAQIPVAPKPPIEPPYTGVGIVVTDRNSHASTSEKEVVGCPATISPKPPDRV</sequence>